<proteinExistence type="predicted"/>
<comment type="caution">
    <text evidence="4">The sequence shown here is derived from an EMBL/GenBank/DDBJ whole genome shotgun (WGS) entry which is preliminary data.</text>
</comment>
<dbReference type="Pfam" id="PF00015">
    <property type="entry name" value="MCPsignal"/>
    <property type="match status" value="1"/>
</dbReference>
<dbReference type="GO" id="GO:0007165">
    <property type="term" value="P:signal transduction"/>
    <property type="evidence" value="ECO:0007669"/>
    <property type="project" value="UniProtKB-KW"/>
</dbReference>
<name>A0A174GLZ3_9CLOT</name>
<dbReference type="AlphaFoldDB" id="A0A174GLZ3"/>
<reference evidence="4 5" key="1">
    <citation type="submission" date="2016-06" db="EMBL/GenBank/DDBJ databases">
        <authorList>
            <person name="Kjaerup R.B."/>
            <person name="Dalgaard T.S."/>
            <person name="Juul-Madsen H.R."/>
        </authorList>
    </citation>
    <scope>NUCLEOTIDE SEQUENCE [LARGE SCALE GENOMIC DNA]</scope>
    <source>
        <strain evidence="4 5">373-A1</strain>
    </source>
</reference>
<dbReference type="GeneID" id="42776426"/>
<evidence type="ECO:0000313" key="4">
    <source>
        <dbReference type="EMBL" id="OBY10162.1"/>
    </source>
</evidence>
<evidence type="ECO:0000313" key="5">
    <source>
        <dbReference type="Proteomes" id="UP000092714"/>
    </source>
</evidence>
<dbReference type="SMART" id="SM00283">
    <property type="entry name" value="MA"/>
    <property type="match status" value="1"/>
</dbReference>
<dbReference type="Proteomes" id="UP000092714">
    <property type="component" value="Unassembled WGS sequence"/>
</dbReference>
<dbReference type="Pfam" id="PF13682">
    <property type="entry name" value="CZB"/>
    <property type="match status" value="1"/>
</dbReference>
<organism evidence="4 5">
    <name type="scientific">Clostridium paraputrificum</name>
    <dbReference type="NCBI Taxonomy" id="29363"/>
    <lineage>
        <taxon>Bacteria</taxon>
        <taxon>Bacillati</taxon>
        <taxon>Bacillota</taxon>
        <taxon>Clostridia</taxon>
        <taxon>Eubacteriales</taxon>
        <taxon>Clostridiaceae</taxon>
        <taxon>Clostridium</taxon>
    </lineage>
</organism>
<dbReference type="InterPro" id="IPR004089">
    <property type="entry name" value="MCPsignal_dom"/>
</dbReference>
<dbReference type="PROSITE" id="PS50111">
    <property type="entry name" value="CHEMOTAXIS_TRANSDUC_2"/>
    <property type="match status" value="1"/>
</dbReference>
<keyword evidence="5" id="KW-1185">Reference proteome</keyword>
<feature type="domain" description="Methyl-accepting transducer" evidence="3">
    <location>
        <begin position="74"/>
        <end position="317"/>
    </location>
</feature>
<evidence type="ECO:0000259" key="3">
    <source>
        <dbReference type="PROSITE" id="PS50111"/>
    </source>
</evidence>
<dbReference type="Gene3D" id="1.20.120.30">
    <property type="entry name" value="Aspartate receptor, ligand-binding domain"/>
    <property type="match status" value="1"/>
</dbReference>
<evidence type="ECO:0000256" key="1">
    <source>
        <dbReference type="ARBA" id="ARBA00023224"/>
    </source>
</evidence>
<dbReference type="GO" id="GO:0016020">
    <property type="term" value="C:membrane"/>
    <property type="evidence" value="ECO:0007669"/>
    <property type="project" value="InterPro"/>
</dbReference>
<dbReference type="Gene3D" id="1.10.287.950">
    <property type="entry name" value="Methyl-accepting chemotaxis protein"/>
    <property type="match status" value="1"/>
</dbReference>
<dbReference type="InterPro" id="IPR025991">
    <property type="entry name" value="Chemoreceptor_zinc-bind_dom"/>
</dbReference>
<accession>A0A174GLZ3</accession>
<dbReference type="SUPFAM" id="SSF58104">
    <property type="entry name" value="Methyl-accepting chemotaxis protein (MCP) signaling domain"/>
    <property type="match status" value="1"/>
</dbReference>
<sequence>MIVNKNKLVEEIINNISFLEEPREGIKINNDNLKRIKNIYLRISTGKEVFEQIAKIVLDSVMQMSSFDLLLTDKVNEIENVSNSIDDLTGKLSEASRVVIDSSEEVSASHASMTNSINKMSVNSDKLLEDINKSDNELCEIQDSSKRAMESSVNMKEDMKKLMDVLSNIKNVITSIYDISEQTNLLALNASIEAARAGEGGRGFSVVAEEIRKLADETKLLTSNMGGFVKAIGDASTKSDKSIDNTVEELKKINDSIDNMVNSGKRNRKTIHSMSEEISVIAANSEEISSAFEEVNETIRLCGNHVEKIKGSSEVLTTSRSDLRNIINPLSNMEEKLHNAATLIGKVVQDPYYRVNNTLFIETVENAIVAHKSWLLTLKSIIDNKKVVPLQVNDHKCAFGHFYYSISPINKEVLNIWDGVEDKHKKFHSCGKSVIKAINDDDFKLANSIYSDAQKLSLELIKDFTLIIDKVNKLDKENISVFSS</sequence>
<dbReference type="RefSeq" id="WP_027098601.1">
    <property type="nucleotide sequence ID" value="NZ_CABHIH010000004.1"/>
</dbReference>
<dbReference type="OrthoDB" id="9816519at2"/>
<gene>
    <name evidence="4" type="ORF">CP373A1_11720</name>
</gene>
<dbReference type="eggNOG" id="COG0840">
    <property type="taxonomic scope" value="Bacteria"/>
</dbReference>
<dbReference type="PANTHER" id="PTHR32089">
    <property type="entry name" value="METHYL-ACCEPTING CHEMOTAXIS PROTEIN MCPB"/>
    <property type="match status" value="1"/>
</dbReference>
<protein>
    <submittedName>
        <fullName evidence="4">Chemotaxis protein</fullName>
    </submittedName>
</protein>
<dbReference type="PANTHER" id="PTHR32089:SF112">
    <property type="entry name" value="LYSOZYME-LIKE PROTEIN-RELATED"/>
    <property type="match status" value="1"/>
</dbReference>
<dbReference type="EMBL" id="MAPZ01000024">
    <property type="protein sequence ID" value="OBY10162.1"/>
    <property type="molecule type" value="Genomic_DNA"/>
</dbReference>
<evidence type="ECO:0000256" key="2">
    <source>
        <dbReference type="PROSITE-ProRule" id="PRU00284"/>
    </source>
</evidence>
<keyword evidence="1 2" id="KW-0807">Transducer</keyword>